<keyword evidence="2" id="KW-0472">Membrane</keyword>
<organism evidence="3 4">
    <name type="scientific">Necator americanus</name>
    <name type="common">Human hookworm</name>
    <dbReference type="NCBI Taxonomy" id="51031"/>
    <lineage>
        <taxon>Eukaryota</taxon>
        <taxon>Metazoa</taxon>
        <taxon>Ecdysozoa</taxon>
        <taxon>Nematoda</taxon>
        <taxon>Chromadorea</taxon>
        <taxon>Rhabditida</taxon>
        <taxon>Rhabditina</taxon>
        <taxon>Rhabditomorpha</taxon>
        <taxon>Strongyloidea</taxon>
        <taxon>Ancylostomatidae</taxon>
        <taxon>Bunostominae</taxon>
        <taxon>Necator</taxon>
    </lineage>
</organism>
<reference evidence="3 4" key="1">
    <citation type="submission" date="2023-08" db="EMBL/GenBank/DDBJ databases">
        <title>A Necator americanus chromosomal reference genome.</title>
        <authorList>
            <person name="Ilik V."/>
            <person name="Petrzelkova K.J."/>
            <person name="Pardy F."/>
            <person name="Fuh T."/>
            <person name="Niatou-Singa F.S."/>
            <person name="Gouil Q."/>
            <person name="Baker L."/>
            <person name="Ritchie M.E."/>
            <person name="Jex A.R."/>
            <person name="Gazzola D."/>
            <person name="Li H."/>
            <person name="Toshio Fujiwara R."/>
            <person name="Zhan B."/>
            <person name="Aroian R.V."/>
            <person name="Pafco B."/>
            <person name="Schwarz E.M."/>
        </authorList>
    </citation>
    <scope>NUCLEOTIDE SEQUENCE [LARGE SCALE GENOMIC DNA]</scope>
    <source>
        <strain evidence="3 4">Aroian</strain>
        <tissue evidence="3">Whole animal</tissue>
    </source>
</reference>
<protein>
    <submittedName>
        <fullName evidence="3">Uncharacterized protein</fullName>
    </submittedName>
</protein>
<keyword evidence="2" id="KW-0812">Transmembrane</keyword>
<evidence type="ECO:0000256" key="2">
    <source>
        <dbReference type="SAM" id="Phobius"/>
    </source>
</evidence>
<feature type="region of interest" description="Disordered" evidence="1">
    <location>
        <begin position="31"/>
        <end position="57"/>
    </location>
</feature>
<name>A0ABR1D6Z6_NECAM</name>
<sequence length="253" mass="28205">MSTKVVCFDDNVIGRSAVAQSAQQDYEMYKIHREGEKEKEKLKDKKGDKKNDKLTNIDEDDEQAKVTVVPIEDNEENRRLERKKRSQEDMVADFVKILEQMMNPRQAVTSFVSAATGLAAITVGAVYVNRVPESAINAKKLVVILIIYGVLQILLATAFFVTCMQTSIAVSKGVKNAFQIVVGLMVALVYVGISLVSMVVGVYGFYKTLALVSYVEYVDTKSLTYCPQALFYTSLIVFILHIILIVTKCCCCK</sequence>
<dbReference type="EMBL" id="JAVFWL010000003">
    <property type="protein sequence ID" value="KAK6745620.1"/>
    <property type="molecule type" value="Genomic_DNA"/>
</dbReference>
<keyword evidence="4" id="KW-1185">Reference proteome</keyword>
<proteinExistence type="predicted"/>
<dbReference type="Proteomes" id="UP001303046">
    <property type="component" value="Unassembled WGS sequence"/>
</dbReference>
<evidence type="ECO:0000256" key="1">
    <source>
        <dbReference type="SAM" id="MobiDB-lite"/>
    </source>
</evidence>
<comment type="caution">
    <text evidence="3">The sequence shown here is derived from an EMBL/GenBank/DDBJ whole genome shotgun (WGS) entry which is preliminary data.</text>
</comment>
<evidence type="ECO:0000313" key="3">
    <source>
        <dbReference type="EMBL" id="KAK6745620.1"/>
    </source>
</evidence>
<gene>
    <name evidence="3" type="primary">Necator_chrIII.g12768</name>
    <name evidence="3" type="ORF">RB195_012001</name>
</gene>
<feature type="transmembrane region" description="Helical" evidence="2">
    <location>
        <begin position="141"/>
        <end position="161"/>
    </location>
</feature>
<feature type="transmembrane region" description="Helical" evidence="2">
    <location>
        <begin position="107"/>
        <end position="129"/>
    </location>
</feature>
<feature type="transmembrane region" description="Helical" evidence="2">
    <location>
        <begin position="181"/>
        <end position="206"/>
    </location>
</feature>
<accession>A0ABR1D6Z6</accession>
<feature type="transmembrane region" description="Helical" evidence="2">
    <location>
        <begin position="229"/>
        <end position="247"/>
    </location>
</feature>
<feature type="compositionally biased region" description="Basic and acidic residues" evidence="1">
    <location>
        <begin position="31"/>
        <end position="56"/>
    </location>
</feature>
<keyword evidence="2" id="KW-1133">Transmembrane helix</keyword>
<evidence type="ECO:0000313" key="4">
    <source>
        <dbReference type="Proteomes" id="UP001303046"/>
    </source>
</evidence>